<organism evidence="1 2">
    <name type="scientific">Paraburkholderia rhynchosiae</name>
    <dbReference type="NCBI Taxonomy" id="487049"/>
    <lineage>
        <taxon>Bacteria</taxon>
        <taxon>Pseudomonadati</taxon>
        <taxon>Pseudomonadota</taxon>
        <taxon>Betaproteobacteria</taxon>
        <taxon>Burkholderiales</taxon>
        <taxon>Burkholderiaceae</taxon>
        <taxon>Paraburkholderia</taxon>
    </lineage>
</organism>
<sequence length="882" mass="97923">MTTLYDILEEVAPKRALFTSYTYSSVWFEAGPYPLLRKGDCEQITVMLDAREARHSVDNSSSRFGGSRYRVVSTTPTKEGKGGGIFHPKIAYLESDDGDVFVVSSANLTTQGQSRSLEVLDAVSASTDPMVFGQIADFFELLPARLNLLAREDEEILARFARRARAQHDQYAANAVGPQRVWLVTTLVDDAGAQFVDVARQNLAAPRSLTVLSPYFDQDVGAVVRLRDKLGVKQVRYGLARRDDQLIAPFQEDIPNGNRPVHFIEPPDNDRPLHAKWFELVDVEGEALVMTGSVNATQQSLWNTNNIEVSLLRHVTQSTTAAWTKTNAPPRYIPCEYPAPLAADDTASAVAHITRNYVLEVRCYPVPAAQEVQLDLYHGNQHLPPLTGTLDTRGQASVKVSEKLVRGLPDIALWLTVTGANFEATTWVNVEPQLIAKPTHVDLFKSIGRIEDDVYDEEDAYLVFNAGHLLLTQRKLNNKGGAQRTVVEPTANGTEDPLVSEAQWLAGQGSGTKKSAQPSAEAIRIFEALRKFLDMSDAEFEQAFSTNGKDDGGTESEDEEEPDTDSVGDGDEGVSKDERRVNKKRQQRRQSVAQARAAVQLAIDRRLMRPMPDALAILAIPQKIRNHLRAGMPLALRGVDTGREPPTEAIPANLSSPMMGVLSTLMSLRFGPSALNNLLPMAAGAGAITALCNERRGLPVNYDQIRSCIEIFAHRQLSETDYQGLLETEWREGRLPSMRIFEIRDLFEQTRRIACAPRVEDRIDSVLALALENPKSPVPEDRKDVEYVVQALRHSPGRNHRLYSVIVTEEVPETVACPQCYSTLDKDEFKKLKSVRMAVCQDRCKRPVFLKFGLAASRPLLRENEACVRQIRATTCDEGEAQ</sequence>
<evidence type="ECO:0000313" key="1">
    <source>
        <dbReference type="EMBL" id="MFM0109380.1"/>
    </source>
</evidence>
<proteinExistence type="predicted"/>
<protein>
    <submittedName>
        <fullName evidence="1">Uncharacterized protein</fullName>
    </submittedName>
</protein>
<accession>A0ACC7NRP0</accession>
<dbReference type="EMBL" id="JAQQDW010000213">
    <property type="protein sequence ID" value="MFM0109380.1"/>
    <property type="molecule type" value="Genomic_DNA"/>
</dbReference>
<comment type="caution">
    <text evidence="1">The sequence shown here is derived from an EMBL/GenBank/DDBJ whole genome shotgun (WGS) entry which is preliminary data.</text>
</comment>
<name>A0ACC7NRP0_9BURK</name>
<evidence type="ECO:0000313" key="2">
    <source>
        <dbReference type="Proteomes" id="UP001629235"/>
    </source>
</evidence>
<keyword evidence="2" id="KW-1185">Reference proteome</keyword>
<reference evidence="1 2" key="1">
    <citation type="journal article" date="2024" name="Chem. Sci.">
        <title>Discovery of megapolipeptins by genome mining of a Burkholderiales bacteria collection.</title>
        <authorList>
            <person name="Paulo B.S."/>
            <person name="Recchia M.J.J."/>
            <person name="Lee S."/>
            <person name="Fergusson C.H."/>
            <person name="Romanowski S.B."/>
            <person name="Hernandez A."/>
            <person name="Krull N."/>
            <person name="Liu D.Y."/>
            <person name="Cavanagh H."/>
            <person name="Bos A."/>
            <person name="Gray C.A."/>
            <person name="Murphy B.T."/>
            <person name="Linington R.G."/>
            <person name="Eustaquio A.S."/>
        </authorList>
    </citation>
    <scope>NUCLEOTIDE SEQUENCE [LARGE SCALE GENOMIC DNA]</scope>
    <source>
        <strain evidence="1 2">RL18-126-BIB-B</strain>
    </source>
</reference>
<gene>
    <name evidence="1" type="ORF">PQR01_40000</name>
</gene>
<dbReference type="Proteomes" id="UP001629235">
    <property type="component" value="Unassembled WGS sequence"/>
</dbReference>